<dbReference type="GO" id="GO:0004930">
    <property type="term" value="F:G protein-coupled receptor activity"/>
    <property type="evidence" value="ECO:0007669"/>
    <property type="project" value="UniProtKB-KW"/>
</dbReference>
<reference evidence="14" key="1">
    <citation type="submission" date="2025-08" db="UniProtKB">
        <authorList>
            <consortium name="RefSeq"/>
        </authorList>
    </citation>
    <scope>IDENTIFICATION</scope>
    <source>
        <tissue evidence="14">Whole organism</tissue>
    </source>
</reference>
<dbReference type="InterPro" id="IPR000276">
    <property type="entry name" value="GPCR_Rhodpsn"/>
</dbReference>
<protein>
    <submittedName>
        <fullName evidence="14">Growth hormone secretagogue receptor type 1</fullName>
    </submittedName>
</protein>
<evidence type="ECO:0000313" key="14">
    <source>
        <dbReference type="RefSeq" id="XP_018010265.2"/>
    </source>
</evidence>
<dbReference type="RefSeq" id="XP_018010265.2">
    <property type="nucleotide sequence ID" value="XM_018154776.2"/>
</dbReference>
<keyword evidence="5 9" id="KW-0297">G-protein coupled receptor</keyword>
<feature type="transmembrane region" description="Helical" evidence="11">
    <location>
        <begin position="153"/>
        <end position="174"/>
    </location>
</feature>
<dbReference type="PROSITE" id="PS00237">
    <property type="entry name" value="G_PROTEIN_RECEP_F1_1"/>
    <property type="match status" value="1"/>
</dbReference>
<dbReference type="AlphaFoldDB" id="A0A8B7N9A8"/>
<dbReference type="GO" id="GO:0005886">
    <property type="term" value="C:plasma membrane"/>
    <property type="evidence" value="ECO:0007669"/>
    <property type="project" value="TreeGrafter"/>
</dbReference>
<comment type="similarity">
    <text evidence="2 9">Belongs to the G-protein coupled receptor 1 family.</text>
</comment>
<comment type="subcellular location">
    <subcellularLocation>
        <location evidence="1">Membrane</location>
        <topology evidence="1">Multi-pass membrane protein</topology>
    </subcellularLocation>
</comment>
<keyword evidence="7 9" id="KW-0675">Receptor</keyword>
<evidence type="ECO:0000256" key="5">
    <source>
        <dbReference type="ARBA" id="ARBA00023040"/>
    </source>
</evidence>
<keyword evidence="3 9" id="KW-0812">Transmembrane</keyword>
<keyword evidence="6 11" id="KW-0472">Membrane</keyword>
<organism evidence="13 14">
    <name type="scientific">Hyalella azteca</name>
    <name type="common">Amphipod</name>
    <dbReference type="NCBI Taxonomy" id="294128"/>
    <lineage>
        <taxon>Eukaryota</taxon>
        <taxon>Metazoa</taxon>
        <taxon>Ecdysozoa</taxon>
        <taxon>Arthropoda</taxon>
        <taxon>Crustacea</taxon>
        <taxon>Multicrustacea</taxon>
        <taxon>Malacostraca</taxon>
        <taxon>Eumalacostraca</taxon>
        <taxon>Peracarida</taxon>
        <taxon>Amphipoda</taxon>
        <taxon>Senticaudata</taxon>
        <taxon>Talitrida</taxon>
        <taxon>Talitroidea</taxon>
        <taxon>Hyalellidae</taxon>
        <taxon>Hyalella</taxon>
    </lineage>
</organism>
<proteinExistence type="inferred from homology"/>
<dbReference type="PANTHER" id="PTHR24243">
    <property type="entry name" value="G-PROTEIN COUPLED RECEPTOR"/>
    <property type="match status" value="1"/>
</dbReference>
<feature type="transmembrane region" description="Helical" evidence="11">
    <location>
        <begin position="252"/>
        <end position="276"/>
    </location>
</feature>
<dbReference type="Pfam" id="PF00001">
    <property type="entry name" value="7tm_1"/>
    <property type="match status" value="1"/>
</dbReference>
<feature type="transmembrane region" description="Helical" evidence="11">
    <location>
        <begin position="296"/>
        <end position="315"/>
    </location>
</feature>
<keyword evidence="8 9" id="KW-0807">Transducer</keyword>
<feature type="transmembrane region" description="Helical" evidence="11">
    <location>
        <begin position="202"/>
        <end position="223"/>
    </location>
</feature>
<keyword evidence="13" id="KW-1185">Reference proteome</keyword>
<keyword evidence="4 11" id="KW-1133">Transmembrane helix</keyword>
<dbReference type="SUPFAM" id="SSF81321">
    <property type="entry name" value="Family A G protein-coupled receptor-like"/>
    <property type="match status" value="1"/>
</dbReference>
<evidence type="ECO:0000256" key="11">
    <source>
        <dbReference type="SAM" id="Phobius"/>
    </source>
</evidence>
<accession>A0A8B7N9A8</accession>
<dbReference type="OrthoDB" id="10036964at2759"/>
<feature type="domain" description="G-protein coupled receptors family 1 profile" evidence="12">
    <location>
        <begin position="53"/>
        <end position="315"/>
    </location>
</feature>
<sequence length="385" mass="43119">MHLNQTQTNEELVDNVTSSLQDSSSTPSLSLPGHIRWVSTAIIAVVLVAGVVGNLLVPVVVLRGKRSTPVYFMTNLAIAHLLVLVICVPTVLVELQSTPEAWVLGPFLCKARPFVEYTAVHGSAASLLVVSLERYVVVCRPLHASSSMTRHTCVTALLICWGAALLSSSPILWIQYSSDALFLDGVRRPVCLTDLQPLWARLYFVVVAVVFFFVPLLLLVALYGNMAAKLLQDTSHLGITGPNPHLRTRRQLVLMLALVVFFFFLCLLPLRIFLLWILASPQEDILALGMEGYYTLLYFCRVMFYLNSALNPVLYNVTSRRFRVAFVTICCVRTDRRPLQSDFFTSFTKREVECPQNRLPLKECGSLENKDKNIARKFKLDHSSS</sequence>
<dbReference type="OMA" id="CHDAGRM"/>
<feature type="transmembrane region" description="Helical" evidence="11">
    <location>
        <begin position="69"/>
        <end position="93"/>
    </location>
</feature>
<feature type="transmembrane region" description="Helical" evidence="11">
    <location>
        <begin position="113"/>
        <end position="132"/>
    </location>
</feature>
<evidence type="ECO:0000256" key="2">
    <source>
        <dbReference type="ARBA" id="ARBA00010663"/>
    </source>
</evidence>
<evidence type="ECO:0000256" key="10">
    <source>
        <dbReference type="SAM" id="MobiDB-lite"/>
    </source>
</evidence>
<evidence type="ECO:0000313" key="13">
    <source>
        <dbReference type="Proteomes" id="UP000694843"/>
    </source>
</evidence>
<dbReference type="Gene3D" id="1.20.1070.10">
    <property type="entry name" value="Rhodopsin 7-helix transmembrane proteins"/>
    <property type="match status" value="1"/>
</dbReference>
<dbReference type="PANTHER" id="PTHR24243:SF233">
    <property type="entry name" value="THYROTROPIN-RELEASING HORMONE RECEPTOR"/>
    <property type="match status" value="1"/>
</dbReference>
<evidence type="ECO:0000256" key="7">
    <source>
        <dbReference type="ARBA" id="ARBA00023170"/>
    </source>
</evidence>
<evidence type="ECO:0000256" key="4">
    <source>
        <dbReference type="ARBA" id="ARBA00022989"/>
    </source>
</evidence>
<gene>
    <name evidence="14" type="primary">LOC108667721</name>
</gene>
<feature type="compositionally biased region" description="Polar residues" evidence="10">
    <location>
        <begin position="1"/>
        <end position="10"/>
    </location>
</feature>
<evidence type="ECO:0000256" key="9">
    <source>
        <dbReference type="RuleBase" id="RU000688"/>
    </source>
</evidence>
<name>A0A8B7N9A8_HYAAZ</name>
<dbReference type="PRINTS" id="PR00237">
    <property type="entry name" value="GPCRRHODOPSN"/>
</dbReference>
<evidence type="ECO:0000259" key="12">
    <source>
        <dbReference type="PROSITE" id="PS50262"/>
    </source>
</evidence>
<feature type="transmembrane region" description="Helical" evidence="11">
    <location>
        <begin position="37"/>
        <end position="62"/>
    </location>
</feature>
<feature type="region of interest" description="Disordered" evidence="10">
    <location>
        <begin position="1"/>
        <end position="29"/>
    </location>
</feature>
<dbReference type="InterPro" id="IPR017452">
    <property type="entry name" value="GPCR_Rhodpsn_7TM"/>
</dbReference>
<evidence type="ECO:0000256" key="8">
    <source>
        <dbReference type="ARBA" id="ARBA00023224"/>
    </source>
</evidence>
<evidence type="ECO:0000256" key="6">
    <source>
        <dbReference type="ARBA" id="ARBA00023136"/>
    </source>
</evidence>
<dbReference type="Proteomes" id="UP000694843">
    <property type="component" value="Unplaced"/>
</dbReference>
<dbReference type="GeneID" id="108667721"/>
<dbReference type="KEGG" id="hazt:108667721"/>
<evidence type="ECO:0000256" key="3">
    <source>
        <dbReference type="ARBA" id="ARBA00022692"/>
    </source>
</evidence>
<evidence type="ECO:0000256" key="1">
    <source>
        <dbReference type="ARBA" id="ARBA00004141"/>
    </source>
</evidence>
<feature type="compositionally biased region" description="Low complexity" evidence="10">
    <location>
        <begin position="17"/>
        <end position="29"/>
    </location>
</feature>
<dbReference type="PROSITE" id="PS50262">
    <property type="entry name" value="G_PROTEIN_RECEP_F1_2"/>
    <property type="match status" value="1"/>
</dbReference>